<accession>A0A0E9VYC0</accession>
<protein>
    <submittedName>
        <fullName evidence="1">Uncharacterized protein</fullName>
    </submittedName>
</protein>
<reference evidence="1" key="1">
    <citation type="submission" date="2014-11" db="EMBL/GenBank/DDBJ databases">
        <authorList>
            <person name="Amaro Gonzalez C."/>
        </authorList>
    </citation>
    <scope>NUCLEOTIDE SEQUENCE</scope>
</reference>
<proteinExistence type="predicted"/>
<reference evidence="1" key="2">
    <citation type="journal article" date="2015" name="Fish Shellfish Immunol.">
        <title>Early steps in the European eel (Anguilla anguilla)-Vibrio vulnificus interaction in the gills: Role of the RtxA13 toxin.</title>
        <authorList>
            <person name="Callol A."/>
            <person name="Pajuelo D."/>
            <person name="Ebbesson L."/>
            <person name="Teles M."/>
            <person name="MacKenzie S."/>
            <person name="Amaro C."/>
        </authorList>
    </citation>
    <scope>NUCLEOTIDE SEQUENCE</scope>
</reference>
<sequence length="40" mass="4399">MLSNGSGLSFSLYLNPAWTSRPYKGCPSLAPICTTRQHEN</sequence>
<name>A0A0E9VYC0_ANGAN</name>
<dbReference type="EMBL" id="GBXM01025516">
    <property type="protein sequence ID" value="JAH83061.1"/>
    <property type="molecule type" value="Transcribed_RNA"/>
</dbReference>
<dbReference type="AlphaFoldDB" id="A0A0E9VYC0"/>
<evidence type="ECO:0000313" key="1">
    <source>
        <dbReference type="EMBL" id="JAH83061.1"/>
    </source>
</evidence>
<organism evidence="1">
    <name type="scientific">Anguilla anguilla</name>
    <name type="common">European freshwater eel</name>
    <name type="synonym">Muraena anguilla</name>
    <dbReference type="NCBI Taxonomy" id="7936"/>
    <lineage>
        <taxon>Eukaryota</taxon>
        <taxon>Metazoa</taxon>
        <taxon>Chordata</taxon>
        <taxon>Craniata</taxon>
        <taxon>Vertebrata</taxon>
        <taxon>Euteleostomi</taxon>
        <taxon>Actinopterygii</taxon>
        <taxon>Neopterygii</taxon>
        <taxon>Teleostei</taxon>
        <taxon>Anguilliformes</taxon>
        <taxon>Anguillidae</taxon>
        <taxon>Anguilla</taxon>
    </lineage>
</organism>